<accession>A0A3S5A8G6</accession>
<name>A0A3S5A8G6_9PLAT</name>
<evidence type="ECO:0000256" key="3">
    <source>
        <dbReference type="ARBA" id="ARBA00022679"/>
    </source>
</evidence>
<dbReference type="PANTHER" id="PTHR13693:SF58">
    <property type="entry name" value="5-AMINOLEVULINATE SYNTHASE, ERYTHROID-SPECIFIC, MITOCHONDRIAL"/>
    <property type="match status" value="1"/>
</dbReference>
<protein>
    <recommendedName>
        <fullName evidence="5">Aminotransferase class I/classII large domain-containing protein</fullName>
    </recommendedName>
</protein>
<comment type="cofactor">
    <cofactor evidence="1">
        <name>pyridoxal 5'-phosphate</name>
        <dbReference type="ChEBI" id="CHEBI:597326"/>
    </cofactor>
</comment>
<dbReference type="AlphaFoldDB" id="A0A3S5A8G6"/>
<sequence>MGDVCPLASLIDVAVAHNALSFVDEVHAVGLYGNRGAGVSERDNEMHRIDAITGTLGKVVCIRINSSY</sequence>
<dbReference type="InterPro" id="IPR004839">
    <property type="entry name" value="Aminotransferase_I/II_large"/>
</dbReference>
<dbReference type="InterPro" id="IPR050087">
    <property type="entry name" value="AON_synthase_class-II"/>
</dbReference>
<keyword evidence="7" id="KW-1185">Reference proteome</keyword>
<organism evidence="6 7">
    <name type="scientific">Protopolystoma xenopodis</name>
    <dbReference type="NCBI Taxonomy" id="117903"/>
    <lineage>
        <taxon>Eukaryota</taxon>
        <taxon>Metazoa</taxon>
        <taxon>Spiralia</taxon>
        <taxon>Lophotrochozoa</taxon>
        <taxon>Platyhelminthes</taxon>
        <taxon>Monogenea</taxon>
        <taxon>Polyopisthocotylea</taxon>
        <taxon>Polystomatidea</taxon>
        <taxon>Polystomatidae</taxon>
        <taxon>Protopolystoma</taxon>
    </lineage>
</organism>
<dbReference type="GO" id="GO:0006783">
    <property type="term" value="P:heme biosynthetic process"/>
    <property type="evidence" value="ECO:0007669"/>
    <property type="project" value="TreeGrafter"/>
</dbReference>
<dbReference type="GO" id="GO:0003870">
    <property type="term" value="F:5-aminolevulinate synthase activity"/>
    <property type="evidence" value="ECO:0007669"/>
    <property type="project" value="TreeGrafter"/>
</dbReference>
<dbReference type="EMBL" id="CAAALY010057859">
    <property type="protein sequence ID" value="VEL22692.1"/>
    <property type="molecule type" value="Genomic_DNA"/>
</dbReference>
<keyword evidence="3" id="KW-0808">Transferase</keyword>
<evidence type="ECO:0000256" key="1">
    <source>
        <dbReference type="ARBA" id="ARBA00001933"/>
    </source>
</evidence>
<comment type="caution">
    <text evidence="6">The sequence shown here is derived from an EMBL/GenBank/DDBJ whole genome shotgun (WGS) entry which is preliminary data.</text>
</comment>
<dbReference type="GO" id="GO:0005739">
    <property type="term" value="C:mitochondrion"/>
    <property type="evidence" value="ECO:0007669"/>
    <property type="project" value="TreeGrafter"/>
</dbReference>
<evidence type="ECO:0000313" key="6">
    <source>
        <dbReference type="EMBL" id="VEL22692.1"/>
    </source>
</evidence>
<dbReference type="Pfam" id="PF00155">
    <property type="entry name" value="Aminotran_1_2"/>
    <property type="match status" value="1"/>
</dbReference>
<evidence type="ECO:0000313" key="7">
    <source>
        <dbReference type="Proteomes" id="UP000784294"/>
    </source>
</evidence>
<dbReference type="PANTHER" id="PTHR13693">
    <property type="entry name" value="CLASS II AMINOTRANSFERASE/8-AMINO-7-OXONONANOATE SYNTHASE"/>
    <property type="match status" value="1"/>
</dbReference>
<gene>
    <name evidence="6" type="ORF">PXEA_LOCUS16132</name>
</gene>
<keyword evidence="4" id="KW-0012">Acyltransferase</keyword>
<reference evidence="6" key="1">
    <citation type="submission" date="2018-11" db="EMBL/GenBank/DDBJ databases">
        <authorList>
            <consortium name="Pathogen Informatics"/>
        </authorList>
    </citation>
    <scope>NUCLEOTIDE SEQUENCE</scope>
</reference>
<dbReference type="Gene3D" id="3.40.640.10">
    <property type="entry name" value="Type I PLP-dependent aspartate aminotransferase-like (Major domain)"/>
    <property type="match status" value="1"/>
</dbReference>
<dbReference type="SUPFAM" id="SSF53383">
    <property type="entry name" value="PLP-dependent transferases"/>
    <property type="match status" value="1"/>
</dbReference>
<proteinExistence type="inferred from homology"/>
<feature type="domain" description="Aminotransferase class I/classII large" evidence="5">
    <location>
        <begin position="2"/>
        <end position="58"/>
    </location>
</feature>
<comment type="similarity">
    <text evidence="2">Belongs to the class-II pyridoxal-phosphate-dependent aminotransferase family.</text>
</comment>
<evidence type="ECO:0000259" key="5">
    <source>
        <dbReference type="Pfam" id="PF00155"/>
    </source>
</evidence>
<dbReference type="OrthoDB" id="10263824at2759"/>
<dbReference type="InterPro" id="IPR015424">
    <property type="entry name" value="PyrdxlP-dep_Trfase"/>
</dbReference>
<dbReference type="Proteomes" id="UP000784294">
    <property type="component" value="Unassembled WGS sequence"/>
</dbReference>
<dbReference type="GO" id="GO:0048821">
    <property type="term" value="P:erythrocyte development"/>
    <property type="evidence" value="ECO:0007669"/>
    <property type="project" value="TreeGrafter"/>
</dbReference>
<evidence type="ECO:0000256" key="4">
    <source>
        <dbReference type="ARBA" id="ARBA00023315"/>
    </source>
</evidence>
<dbReference type="GO" id="GO:0042541">
    <property type="term" value="P:hemoglobin biosynthetic process"/>
    <property type="evidence" value="ECO:0007669"/>
    <property type="project" value="TreeGrafter"/>
</dbReference>
<dbReference type="InterPro" id="IPR015421">
    <property type="entry name" value="PyrdxlP-dep_Trfase_major"/>
</dbReference>
<dbReference type="GO" id="GO:0030170">
    <property type="term" value="F:pyridoxal phosphate binding"/>
    <property type="evidence" value="ECO:0007669"/>
    <property type="project" value="InterPro"/>
</dbReference>
<evidence type="ECO:0000256" key="2">
    <source>
        <dbReference type="ARBA" id="ARBA00008392"/>
    </source>
</evidence>